<evidence type="ECO:0000313" key="2">
    <source>
        <dbReference type="Proteomes" id="UP001519460"/>
    </source>
</evidence>
<keyword evidence="2" id="KW-1185">Reference proteome</keyword>
<sequence length="105" mass="11697">MQSPAPLVLTETIPDFYIPRAVKKTVPFMTQATGPCTPSQQCQERFSRSADLLTVMGRQAYRALWSSSVLEASVVYQRRGSAGHHPRVELGLKEQPVTVPWRGRG</sequence>
<accession>A0ABD0LW23</accession>
<proteinExistence type="predicted"/>
<name>A0ABD0LW23_9CAEN</name>
<protein>
    <submittedName>
        <fullName evidence="1">Uncharacterized protein</fullName>
    </submittedName>
</protein>
<dbReference type="EMBL" id="JACVVK020000019">
    <property type="protein sequence ID" value="KAK7503710.1"/>
    <property type="molecule type" value="Genomic_DNA"/>
</dbReference>
<dbReference type="AlphaFoldDB" id="A0ABD0LW23"/>
<gene>
    <name evidence="1" type="ORF">BaRGS_00005249</name>
</gene>
<evidence type="ECO:0000313" key="1">
    <source>
        <dbReference type="EMBL" id="KAK7503710.1"/>
    </source>
</evidence>
<organism evidence="1 2">
    <name type="scientific">Batillaria attramentaria</name>
    <dbReference type="NCBI Taxonomy" id="370345"/>
    <lineage>
        <taxon>Eukaryota</taxon>
        <taxon>Metazoa</taxon>
        <taxon>Spiralia</taxon>
        <taxon>Lophotrochozoa</taxon>
        <taxon>Mollusca</taxon>
        <taxon>Gastropoda</taxon>
        <taxon>Caenogastropoda</taxon>
        <taxon>Sorbeoconcha</taxon>
        <taxon>Cerithioidea</taxon>
        <taxon>Batillariidae</taxon>
        <taxon>Batillaria</taxon>
    </lineage>
</organism>
<reference evidence="1 2" key="1">
    <citation type="journal article" date="2023" name="Sci. Data">
        <title>Genome assembly of the Korean intertidal mud-creeper Batillaria attramentaria.</title>
        <authorList>
            <person name="Patra A.K."/>
            <person name="Ho P.T."/>
            <person name="Jun S."/>
            <person name="Lee S.J."/>
            <person name="Kim Y."/>
            <person name="Won Y.J."/>
        </authorList>
    </citation>
    <scope>NUCLEOTIDE SEQUENCE [LARGE SCALE GENOMIC DNA]</scope>
    <source>
        <strain evidence="1">Wonlab-2016</strain>
    </source>
</reference>
<dbReference type="Proteomes" id="UP001519460">
    <property type="component" value="Unassembled WGS sequence"/>
</dbReference>
<comment type="caution">
    <text evidence="1">The sequence shown here is derived from an EMBL/GenBank/DDBJ whole genome shotgun (WGS) entry which is preliminary data.</text>
</comment>